<evidence type="ECO:0000313" key="1">
    <source>
        <dbReference type="EMBL" id="QLG47621.1"/>
    </source>
</evidence>
<dbReference type="RefSeq" id="WP_179259363.1">
    <property type="nucleotide sequence ID" value="NZ_CP058601.1"/>
</dbReference>
<dbReference type="KEGG" id="haly:HYG82_01550"/>
<reference evidence="1 2" key="1">
    <citation type="submission" date="2020-07" db="EMBL/GenBank/DDBJ databases">
        <authorList>
            <person name="Cui H."/>
        </authorList>
    </citation>
    <scope>NUCLEOTIDE SEQUENCE [LARGE SCALE GENOMIC DNA]</scope>
    <source>
        <strain evidence="1 2">YPL8</strain>
    </source>
</reference>
<dbReference type="AlphaFoldDB" id="A0A7D5KBB3"/>
<evidence type="ECO:0000313" key="2">
    <source>
        <dbReference type="Proteomes" id="UP000509241"/>
    </source>
</evidence>
<accession>A0A7D5KBB3</accession>
<keyword evidence="2" id="KW-1185">Reference proteome</keyword>
<protein>
    <submittedName>
        <fullName evidence="1">Uncharacterized protein</fullName>
    </submittedName>
</protein>
<dbReference type="Proteomes" id="UP000509241">
    <property type="component" value="Chromosome"/>
</dbReference>
<gene>
    <name evidence="1" type="ORF">HYG82_01550</name>
</gene>
<organism evidence="1 2">
    <name type="scientific">Natrinema halophilum</name>
    <dbReference type="NCBI Taxonomy" id="1699371"/>
    <lineage>
        <taxon>Archaea</taxon>
        <taxon>Methanobacteriati</taxon>
        <taxon>Methanobacteriota</taxon>
        <taxon>Stenosarchaea group</taxon>
        <taxon>Halobacteria</taxon>
        <taxon>Halobacteriales</taxon>
        <taxon>Natrialbaceae</taxon>
        <taxon>Natrinema</taxon>
    </lineage>
</organism>
<name>A0A7D5KBB3_9EURY</name>
<sequence>MTTEHMWANGEEFPFETAGVRGTGRLEFAITARITCRVHGSRSDDLLVRSIGIRAIESVTDGATSVRASRTGGAWSATRVPSVSVS</sequence>
<dbReference type="EMBL" id="CP058601">
    <property type="protein sequence ID" value="QLG47621.1"/>
    <property type="molecule type" value="Genomic_DNA"/>
</dbReference>
<proteinExistence type="predicted"/>
<dbReference type="GeneID" id="56031935"/>